<evidence type="ECO:0000313" key="3">
    <source>
        <dbReference type="EMBL" id="OLP46820.1"/>
    </source>
</evidence>
<reference evidence="3 4" key="1">
    <citation type="submission" date="2016-09" db="EMBL/GenBank/DDBJ databases">
        <title>Rhizobium oryziradicis sp. nov., isolated from the root of rice.</title>
        <authorList>
            <person name="Zhao J."/>
            <person name="Zhang X."/>
        </authorList>
    </citation>
    <scope>NUCLEOTIDE SEQUENCE [LARGE SCALE GENOMIC DNA]</scope>
    <source>
        <strain evidence="3 4">N19</strain>
    </source>
</reference>
<organism evidence="3 4">
    <name type="scientific">Rhizobium oryziradicis</name>
    <dbReference type="NCBI Taxonomy" id="1867956"/>
    <lineage>
        <taxon>Bacteria</taxon>
        <taxon>Pseudomonadati</taxon>
        <taxon>Pseudomonadota</taxon>
        <taxon>Alphaproteobacteria</taxon>
        <taxon>Hyphomicrobiales</taxon>
        <taxon>Rhizobiaceae</taxon>
        <taxon>Rhizobium/Agrobacterium group</taxon>
        <taxon>Rhizobium</taxon>
    </lineage>
</organism>
<dbReference type="InterPro" id="IPR036390">
    <property type="entry name" value="WH_DNA-bd_sf"/>
</dbReference>
<dbReference type="STRING" id="1867956.BJF95_14100"/>
<feature type="region of interest" description="Disordered" evidence="1">
    <location>
        <begin position="28"/>
        <end position="51"/>
    </location>
</feature>
<dbReference type="OrthoDB" id="9814826at2"/>
<evidence type="ECO:0000259" key="2">
    <source>
        <dbReference type="Pfam" id="PF03551"/>
    </source>
</evidence>
<keyword evidence="4" id="KW-1185">Reference proteome</keyword>
<feature type="domain" description="Transcription regulator PadR N-terminal" evidence="2">
    <location>
        <begin position="63"/>
        <end position="131"/>
    </location>
</feature>
<accession>A0A1Q8ZXJ9</accession>
<dbReference type="Proteomes" id="UP000186894">
    <property type="component" value="Unassembled WGS sequence"/>
</dbReference>
<dbReference type="SUPFAM" id="SSF46785">
    <property type="entry name" value="Winged helix' DNA-binding domain"/>
    <property type="match status" value="1"/>
</dbReference>
<feature type="compositionally biased region" description="Basic and acidic residues" evidence="1">
    <location>
        <begin position="39"/>
        <end position="51"/>
    </location>
</feature>
<dbReference type="EMBL" id="MKIM01000018">
    <property type="protein sequence ID" value="OLP46820.1"/>
    <property type="molecule type" value="Genomic_DNA"/>
</dbReference>
<evidence type="ECO:0000256" key="1">
    <source>
        <dbReference type="SAM" id="MobiDB-lite"/>
    </source>
</evidence>
<comment type="caution">
    <text evidence="3">The sequence shown here is derived from an EMBL/GenBank/DDBJ whole genome shotgun (WGS) entry which is preliminary data.</text>
</comment>
<dbReference type="InterPro" id="IPR036388">
    <property type="entry name" value="WH-like_DNA-bd_sf"/>
</dbReference>
<protein>
    <submittedName>
        <fullName evidence="3">PadR family transcriptional regulator</fullName>
    </submittedName>
</protein>
<proteinExistence type="predicted"/>
<sequence length="202" mass="22436">MRHFHKEHGDDHHGRGRHHILHSMMHAMRGGAFGPGGPDGRRGRGRDGERRRMFESGELRLVLLKLISEQPRHGYDLIREIESLSGGAYAPSPGVVYPTMTLLIDMGLAEEQQSEGARKLLGITPDGVIHLQDNAQALDVAMARLTALAKVSERTDSGPVRRAIHNMRAVIHDRLSQEGVSRETQLEVARILDEAASKIERL</sequence>
<evidence type="ECO:0000313" key="4">
    <source>
        <dbReference type="Proteomes" id="UP000186894"/>
    </source>
</evidence>
<dbReference type="Pfam" id="PF03551">
    <property type="entry name" value="PadR"/>
    <property type="match status" value="1"/>
</dbReference>
<name>A0A1Q8ZXJ9_9HYPH</name>
<gene>
    <name evidence="3" type="ORF">BJF95_14100</name>
</gene>
<dbReference type="InterPro" id="IPR005149">
    <property type="entry name" value="Tscrpt_reg_PadR_N"/>
</dbReference>
<dbReference type="PANTHER" id="PTHR43252:SF7">
    <property type="entry name" value="TRANSCRIPTIONAL REGULATOR YQJI"/>
    <property type="match status" value="1"/>
</dbReference>
<dbReference type="AlphaFoldDB" id="A0A1Q8ZXJ9"/>
<dbReference type="PANTHER" id="PTHR43252">
    <property type="entry name" value="TRANSCRIPTIONAL REGULATOR YQJI"/>
    <property type="match status" value="1"/>
</dbReference>
<dbReference type="Gene3D" id="1.10.10.10">
    <property type="entry name" value="Winged helix-like DNA-binding domain superfamily/Winged helix DNA-binding domain"/>
    <property type="match status" value="1"/>
</dbReference>
<dbReference type="RefSeq" id="WP_075637557.1">
    <property type="nucleotide sequence ID" value="NZ_MKIM01000018.1"/>
</dbReference>